<proteinExistence type="predicted"/>
<feature type="signal peptide" evidence="1">
    <location>
        <begin position="1"/>
        <end position="25"/>
    </location>
</feature>
<organism evidence="2 3">
    <name type="scientific">Candidatus Uhrbacteria bacterium RIFCSPHIGHO2_01_FULL_63_20</name>
    <dbReference type="NCBI Taxonomy" id="1802385"/>
    <lineage>
        <taxon>Bacteria</taxon>
        <taxon>Candidatus Uhriibacteriota</taxon>
    </lineage>
</organism>
<evidence type="ECO:0000313" key="2">
    <source>
        <dbReference type="EMBL" id="OGL67293.1"/>
    </source>
</evidence>
<evidence type="ECO:0000256" key="1">
    <source>
        <dbReference type="SAM" id="SignalP"/>
    </source>
</evidence>
<reference evidence="2 3" key="1">
    <citation type="journal article" date="2016" name="Nat. Commun.">
        <title>Thousands of microbial genomes shed light on interconnected biogeochemical processes in an aquifer system.</title>
        <authorList>
            <person name="Anantharaman K."/>
            <person name="Brown C.T."/>
            <person name="Hug L.A."/>
            <person name="Sharon I."/>
            <person name="Castelle C.J."/>
            <person name="Probst A.J."/>
            <person name="Thomas B.C."/>
            <person name="Singh A."/>
            <person name="Wilkins M.J."/>
            <person name="Karaoz U."/>
            <person name="Brodie E.L."/>
            <person name="Williams K.H."/>
            <person name="Hubbard S.S."/>
            <person name="Banfield J.F."/>
        </authorList>
    </citation>
    <scope>NUCLEOTIDE SEQUENCE [LARGE SCALE GENOMIC DNA]</scope>
</reference>
<accession>A0A1F7TMR6</accession>
<evidence type="ECO:0000313" key="3">
    <source>
        <dbReference type="Proteomes" id="UP000177885"/>
    </source>
</evidence>
<dbReference type="STRING" id="1802385.A2856_01220"/>
<sequence length="275" mass="29689">MISKKQLLASILGASMFLGAGCAPASPAVTDVPDMTTAWETQERPPAQTGPDTLQFSPAVTAKIPAGWTVQAYVPVPQYTNYDVTTSVSQNVGLGAIHVSEWLKGPSPDEGYVIAHEDRPAALEVLKGAYEHKAVTAADRANFEAGVGEFLGYSQVRASLQYFASADGTFRGISFYNLQGQAAGAYPVYHVSLYDPTSDMIVYGWYGVPASAKEVVGINAWLEDMNGLSSKEIQTRDEQGKVKVKALLESTPKSKLSFFAGLNLFDEFFRSISRK</sequence>
<name>A0A1F7TMR6_9BACT</name>
<gene>
    <name evidence="2" type="ORF">A2856_01220</name>
</gene>
<dbReference type="PROSITE" id="PS51257">
    <property type="entry name" value="PROKAR_LIPOPROTEIN"/>
    <property type="match status" value="1"/>
</dbReference>
<dbReference type="AlphaFoldDB" id="A0A1F7TMR6"/>
<keyword evidence="1" id="KW-0732">Signal</keyword>
<protein>
    <submittedName>
        <fullName evidence="2">Uncharacterized protein</fullName>
    </submittedName>
</protein>
<feature type="chain" id="PRO_5009532918" evidence="1">
    <location>
        <begin position="26"/>
        <end position="275"/>
    </location>
</feature>
<dbReference type="EMBL" id="MGDT01000002">
    <property type="protein sequence ID" value="OGL67293.1"/>
    <property type="molecule type" value="Genomic_DNA"/>
</dbReference>
<dbReference type="Proteomes" id="UP000177885">
    <property type="component" value="Unassembled WGS sequence"/>
</dbReference>
<comment type="caution">
    <text evidence="2">The sequence shown here is derived from an EMBL/GenBank/DDBJ whole genome shotgun (WGS) entry which is preliminary data.</text>
</comment>